<dbReference type="Proteomes" id="UP000784294">
    <property type="component" value="Unassembled WGS sequence"/>
</dbReference>
<dbReference type="AlphaFoldDB" id="A0A3S5B847"/>
<evidence type="ECO:0000313" key="2">
    <source>
        <dbReference type="Proteomes" id="UP000784294"/>
    </source>
</evidence>
<gene>
    <name evidence="1" type="ORF">PXEA_LOCUS9159</name>
</gene>
<comment type="caution">
    <text evidence="1">The sequence shown here is derived from an EMBL/GenBank/DDBJ whole genome shotgun (WGS) entry which is preliminary data.</text>
</comment>
<evidence type="ECO:0000313" key="1">
    <source>
        <dbReference type="EMBL" id="VEL15719.1"/>
    </source>
</evidence>
<protein>
    <submittedName>
        <fullName evidence="1">Uncharacterized protein</fullName>
    </submittedName>
</protein>
<dbReference type="EMBL" id="CAAALY010025613">
    <property type="protein sequence ID" value="VEL15719.1"/>
    <property type="molecule type" value="Genomic_DNA"/>
</dbReference>
<reference evidence="1" key="1">
    <citation type="submission" date="2018-11" db="EMBL/GenBank/DDBJ databases">
        <authorList>
            <consortium name="Pathogen Informatics"/>
        </authorList>
    </citation>
    <scope>NUCLEOTIDE SEQUENCE</scope>
</reference>
<name>A0A3S5B847_9PLAT</name>
<accession>A0A3S5B847</accession>
<proteinExistence type="predicted"/>
<organism evidence="1 2">
    <name type="scientific">Protopolystoma xenopodis</name>
    <dbReference type="NCBI Taxonomy" id="117903"/>
    <lineage>
        <taxon>Eukaryota</taxon>
        <taxon>Metazoa</taxon>
        <taxon>Spiralia</taxon>
        <taxon>Lophotrochozoa</taxon>
        <taxon>Platyhelminthes</taxon>
        <taxon>Monogenea</taxon>
        <taxon>Polyopisthocotylea</taxon>
        <taxon>Polystomatidea</taxon>
        <taxon>Polystomatidae</taxon>
        <taxon>Protopolystoma</taxon>
    </lineage>
</organism>
<sequence>MPPPYPLRPSSSPVSVPTSELVWQPLTACLRGVAAMPSFRHVIRCPSSEMMECSAVITGHFCHSHGGYFM</sequence>
<keyword evidence="2" id="KW-1185">Reference proteome</keyword>